<dbReference type="Pfam" id="PF00501">
    <property type="entry name" value="AMP-binding"/>
    <property type="match status" value="1"/>
</dbReference>
<name>A0AAJ0CE60_9HYPO</name>
<dbReference type="Proteomes" id="UP001251528">
    <property type="component" value="Unassembled WGS sequence"/>
</dbReference>
<evidence type="ECO:0000256" key="1">
    <source>
        <dbReference type="ARBA" id="ARBA00006432"/>
    </source>
</evidence>
<feature type="domain" description="AMP-dependent synthetase/ligase" evidence="3">
    <location>
        <begin position="83"/>
        <end position="393"/>
    </location>
</feature>
<comment type="similarity">
    <text evidence="1">Belongs to the ATP-dependent AMP-binding enzyme family.</text>
</comment>
<dbReference type="Gene3D" id="3.30.300.30">
    <property type="match status" value="1"/>
</dbReference>
<reference evidence="4" key="1">
    <citation type="submission" date="2023-06" db="EMBL/GenBank/DDBJ databases">
        <title>Conoideocrella luteorostrata (Hypocreales: Clavicipitaceae), a potential biocontrol fungus for elongate hemlock scale in United States Christmas tree production areas.</title>
        <authorList>
            <person name="Barrett H."/>
            <person name="Lovett B."/>
            <person name="Macias A.M."/>
            <person name="Stajich J.E."/>
            <person name="Kasson M.T."/>
        </authorList>
    </citation>
    <scope>NUCLEOTIDE SEQUENCE</scope>
    <source>
        <strain evidence="4">ARSEF 14590</strain>
    </source>
</reference>
<keyword evidence="2" id="KW-0812">Transmembrane</keyword>
<keyword evidence="5" id="KW-1185">Reference proteome</keyword>
<dbReference type="InterPro" id="IPR020845">
    <property type="entry name" value="AMP-binding_CS"/>
</dbReference>
<dbReference type="Gene3D" id="3.40.50.12780">
    <property type="entry name" value="N-terminal domain of ligase-like"/>
    <property type="match status" value="1"/>
</dbReference>
<dbReference type="PROSITE" id="PS00455">
    <property type="entry name" value="AMP_BINDING"/>
    <property type="match status" value="1"/>
</dbReference>
<dbReference type="GO" id="GO:0031956">
    <property type="term" value="F:medium-chain fatty acid-CoA ligase activity"/>
    <property type="evidence" value="ECO:0007669"/>
    <property type="project" value="TreeGrafter"/>
</dbReference>
<feature type="transmembrane region" description="Helical" evidence="2">
    <location>
        <begin position="86"/>
        <end position="109"/>
    </location>
</feature>
<dbReference type="EMBL" id="JASWJB010000335">
    <property type="protein sequence ID" value="KAK2591428.1"/>
    <property type="molecule type" value="Genomic_DNA"/>
</dbReference>
<protein>
    <recommendedName>
        <fullName evidence="3">AMP-dependent synthetase/ligase domain-containing protein</fullName>
    </recommendedName>
</protein>
<dbReference type="InterPro" id="IPR000873">
    <property type="entry name" value="AMP-dep_synth/lig_dom"/>
</dbReference>
<evidence type="ECO:0000259" key="3">
    <source>
        <dbReference type="Pfam" id="PF00501"/>
    </source>
</evidence>
<dbReference type="InterPro" id="IPR042099">
    <property type="entry name" value="ANL_N_sf"/>
</dbReference>
<dbReference type="PANTHER" id="PTHR43201:SF8">
    <property type="entry name" value="ACYL-COA SYNTHETASE FAMILY MEMBER 3"/>
    <property type="match status" value="1"/>
</dbReference>
<evidence type="ECO:0000313" key="5">
    <source>
        <dbReference type="Proteomes" id="UP001251528"/>
    </source>
</evidence>
<evidence type="ECO:0000313" key="4">
    <source>
        <dbReference type="EMBL" id="KAK2591428.1"/>
    </source>
</evidence>
<gene>
    <name evidence="4" type="ORF">QQS21_010868</name>
</gene>
<dbReference type="AlphaFoldDB" id="A0AAJ0CE60"/>
<comment type="caution">
    <text evidence="4">The sequence shown here is derived from an EMBL/GenBank/DDBJ whole genome shotgun (WGS) entry which is preliminary data.</text>
</comment>
<dbReference type="InterPro" id="IPR045851">
    <property type="entry name" value="AMP-bd_C_sf"/>
</dbReference>
<dbReference type="CDD" id="cd04433">
    <property type="entry name" value="AFD_class_I"/>
    <property type="match status" value="1"/>
</dbReference>
<dbReference type="GO" id="GO:0006631">
    <property type="term" value="P:fatty acid metabolic process"/>
    <property type="evidence" value="ECO:0007669"/>
    <property type="project" value="TreeGrafter"/>
</dbReference>
<accession>A0AAJ0CE60</accession>
<evidence type="ECO:0000256" key="2">
    <source>
        <dbReference type="SAM" id="Phobius"/>
    </source>
</evidence>
<keyword evidence="2" id="KW-0472">Membrane</keyword>
<dbReference type="PANTHER" id="PTHR43201">
    <property type="entry name" value="ACYL-COA SYNTHETASE"/>
    <property type="match status" value="1"/>
</dbReference>
<keyword evidence="2" id="KW-1133">Transmembrane helix</keyword>
<sequence length="577" mass="64352">MSGLEKNVTATSTWDKFPNDPIFTRLQHLFMEKNEGEVLFHDDYGVDASYGQLIHDIMHLRRILRKQLPPSSFKCHGSLQKDATSVAFLGFSGYNFIVSFFAIAALGGVCVPLSTELTPPEAAFLLNKTKAAYMLTERSTFEIATKFREYLHTEDNLALKIITITRSGLESKMSPPKFEIDEKLTFSPTTGCLVLFTSGTTGPPKAAVLPRKMFHFTTYPTPKVVYLASCPVHWVGGTGLVDGVLNAENLHMMKREAGPEKFWEMLSTGKVTDMSVSPTVLRTLMEHYNEHIRDLPSEERNRYINGARSLETVYTSGSTLSPLTRQFFIDLIDMPLRNGYGITEMGGGVIVTPANSDYKEGYIGRLLPGMEVKLSEGSHGEILVKSPTMFIGYMDDEPATRASFDAAGFYKTGDHAHRIGDDYFFDGRLSCDWIRFHEYTISVLELEQRLMDLPYVSEAHVLPVLDHEAGGLVAALVRLRKQADCGAAHTVNLQTVRNDLADAGLVSYKLPVFLRILQDVDQVPSTASGKPLKKEILRKYFDIVGYLQNQYAVDGVEYWGNKLDVGGSSRLFDWGGL</sequence>
<proteinExistence type="inferred from homology"/>
<dbReference type="SUPFAM" id="SSF56801">
    <property type="entry name" value="Acetyl-CoA synthetase-like"/>
    <property type="match status" value="1"/>
</dbReference>
<organism evidence="4 5">
    <name type="scientific">Conoideocrella luteorostrata</name>
    <dbReference type="NCBI Taxonomy" id="1105319"/>
    <lineage>
        <taxon>Eukaryota</taxon>
        <taxon>Fungi</taxon>
        <taxon>Dikarya</taxon>
        <taxon>Ascomycota</taxon>
        <taxon>Pezizomycotina</taxon>
        <taxon>Sordariomycetes</taxon>
        <taxon>Hypocreomycetidae</taxon>
        <taxon>Hypocreales</taxon>
        <taxon>Clavicipitaceae</taxon>
        <taxon>Conoideocrella</taxon>
    </lineage>
</organism>